<evidence type="ECO:0000313" key="5">
    <source>
        <dbReference type="EnsemblFungi" id="EJT78698"/>
    </source>
</evidence>
<feature type="compositionally biased region" description="Basic and acidic residues" evidence="2">
    <location>
        <begin position="82"/>
        <end position="97"/>
    </location>
</feature>
<dbReference type="Proteomes" id="UP000006039">
    <property type="component" value="Unassembled WGS sequence"/>
</dbReference>
<keyword evidence="6" id="KW-1185">Reference proteome</keyword>
<dbReference type="HOGENOM" id="CLU_023467_0_0_1"/>
<gene>
    <name evidence="5" type="primary">20344254</name>
    <name evidence="4" type="ORF">GGTG_03796</name>
</gene>
<dbReference type="EMBL" id="GL385396">
    <property type="protein sequence ID" value="EJT78698.1"/>
    <property type="molecule type" value="Genomic_DNA"/>
</dbReference>
<reference evidence="4" key="3">
    <citation type="submission" date="2010-09" db="EMBL/GenBank/DDBJ databases">
        <title>Annotation of Gaeumannomyces graminis var. tritici R3-111a-1.</title>
        <authorList>
            <consortium name="The Broad Institute Genome Sequencing Platform"/>
            <person name="Ma L.-J."/>
            <person name="Dead R."/>
            <person name="Young S.K."/>
            <person name="Zeng Q."/>
            <person name="Gargeya S."/>
            <person name="Fitzgerald M."/>
            <person name="Haas B."/>
            <person name="Abouelleil A."/>
            <person name="Alvarado L."/>
            <person name="Arachchi H.M."/>
            <person name="Berlin A."/>
            <person name="Brown A."/>
            <person name="Chapman S.B."/>
            <person name="Chen Z."/>
            <person name="Dunbar C."/>
            <person name="Freedman E."/>
            <person name="Gearin G."/>
            <person name="Gellesch M."/>
            <person name="Goldberg J."/>
            <person name="Griggs A."/>
            <person name="Gujja S."/>
            <person name="Heiman D."/>
            <person name="Howarth C."/>
            <person name="Larson L."/>
            <person name="Lui A."/>
            <person name="MacDonald P.J.P."/>
            <person name="Mehta T."/>
            <person name="Montmayeur A."/>
            <person name="Murphy C."/>
            <person name="Neiman D."/>
            <person name="Pearson M."/>
            <person name="Priest M."/>
            <person name="Roberts A."/>
            <person name="Saif S."/>
            <person name="Shea T."/>
            <person name="Shenoy N."/>
            <person name="Sisk P."/>
            <person name="Stolte C."/>
            <person name="Sykes S."/>
            <person name="Yandava C."/>
            <person name="Wortman J."/>
            <person name="Nusbaum C."/>
            <person name="Birren B."/>
        </authorList>
    </citation>
    <scope>NUCLEOTIDE SEQUENCE</scope>
    <source>
        <strain evidence="4">R3-111a-1</strain>
    </source>
</reference>
<name>J3NR91_GAET3</name>
<sequence>MAGRGDRWDRERFHPEAGNTRFDERSRYDDDDDVRSYTRRASPPLRFRDDERRRSAFDDDFVRRERRYHDDEPRSARRPPSPRREEYERRVMMEKELGSPSPRRPQRPGTLLRRQSSLDTFDRRPRGFHDHVEQYGPPARREDYRPDPYAPIPLPRTRALPPPRRYESDEIRISDPDYYGDDAFHAYPERTVREREVVRTRRRERSHSRTRSHRNHSPTRSHRSSTIRSSSRSSSTSSSSSSRTATTVKSEYPKKGKTRIPAKLVSKRAIIELGYPFEEEGNTIIIQRALGQENIDDLLRLSEEYKKCEAEISAARSEVGEVIEERRREEVWVTSPPPPPPAPVVVPMPMPVAVPPPPSVVYREEPAPYIVNAAPPPPPPAPVAPAVMNTTTTMVVRDTSPTRSTASYSSYTTDSTWGPVIVDAGPRGYHEYREVSEEMSVGPVALVDRKHRRHRSHSHSRGDLVRAERLSDGQLVIYEERVEKVEEPRRGVRIEKDKKGPPPMLLRAMLATLT</sequence>
<feature type="region of interest" description="Disordered" evidence="2">
    <location>
        <begin position="1"/>
        <end position="259"/>
    </location>
</feature>
<evidence type="ECO:0000313" key="4">
    <source>
        <dbReference type="EMBL" id="EJT78698.1"/>
    </source>
</evidence>
<evidence type="ECO:0000313" key="6">
    <source>
        <dbReference type="Proteomes" id="UP000006039"/>
    </source>
</evidence>
<organism evidence="4">
    <name type="scientific">Gaeumannomyces tritici (strain R3-111a-1)</name>
    <name type="common">Wheat and barley take-all root rot fungus</name>
    <name type="synonym">Gaeumannomyces graminis var. tritici</name>
    <dbReference type="NCBI Taxonomy" id="644352"/>
    <lineage>
        <taxon>Eukaryota</taxon>
        <taxon>Fungi</taxon>
        <taxon>Dikarya</taxon>
        <taxon>Ascomycota</taxon>
        <taxon>Pezizomycotina</taxon>
        <taxon>Sordariomycetes</taxon>
        <taxon>Sordariomycetidae</taxon>
        <taxon>Magnaporthales</taxon>
        <taxon>Magnaporthaceae</taxon>
        <taxon>Gaeumannomyces</taxon>
    </lineage>
</organism>
<reference evidence="5" key="4">
    <citation type="journal article" date="2015" name="G3 (Bethesda)">
        <title>Genome sequences of three phytopathogenic species of the Magnaporthaceae family of fungi.</title>
        <authorList>
            <person name="Okagaki L.H."/>
            <person name="Nunes C.C."/>
            <person name="Sailsbery J."/>
            <person name="Clay B."/>
            <person name="Brown D."/>
            <person name="John T."/>
            <person name="Oh Y."/>
            <person name="Young N."/>
            <person name="Fitzgerald M."/>
            <person name="Haas B.J."/>
            <person name="Zeng Q."/>
            <person name="Young S."/>
            <person name="Adiconis X."/>
            <person name="Fan L."/>
            <person name="Levin J.Z."/>
            <person name="Mitchell T.K."/>
            <person name="Okubara P.A."/>
            <person name="Farman M.L."/>
            <person name="Kohn L.M."/>
            <person name="Birren B."/>
            <person name="Ma L.-J."/>
            <person name="Dean R.A."/>
        </authorList>
    </citation>
    <scope>NUCLEOTIDE SEQUENCE</scope>
    <source>
        <strain evidence="5">R3-111a-1</strain>
    </source>
</reference>
<feature type="compositionally biased region" description="Basic and acidic residues" evidence="2">
    <location>
        <begin position="46"/>
        <end position="75"/>
    </location>
</feature>
<dbReference type="AlphaFoldDB" id="J3NR91"/>
<feature type="coiled-coil region" evidence="1">
    <location>
        <begin position="298"/>
        <end position="325"/>
    </location>
</feature>
<feature type="compositionally biased region" description="Low complexity" evidence="2">
    <location>
        <begin position="226"/>
        <end position="250"/>
    </location>
</feature>
<reference evidence="5" key="5">
    <citation type="submission" date="2018-04" db="UniProtKB">
        <authorList>
            <consortium name="EnsemblFungi"/>
        </authorList>
    </citation>
    <scope>IDENTIFICATION</scope>
    <source>
        <strain evidence="5">R3-111a-1</strain>
    </source>
</reference>
<reference evidence="6" key="1">
    <citation type="submission" date="2010-07" db="EMBL/GenBank/DDBJ databases">
        <title>The genome sequence of Gaeumannomyces graminis var. tritici strain R3-111a-1.</title>
        <authorList>
            <consortium name="The Broad Institute Genome Sequencing Platform"/>
            <person name="Ma L.-J."/>
            <person name="Dead R."/>
            <person name="Young S."/>
            <person name="Zeng Q."/>
            <person name="Koehrsen M."/>
            <person name="Alvarado L."/>
            <person name="Berlin A."/>
            <person name="Chapman S.B."/>
            <person name="Chen Z."/>
            <person name="Freedman E."/>
            <person name="Gellesch M."/>
            <person name="Goldberg J."/>
            <person name="Griggs A."/>
            <person name="Gujja S."/>
            <person name="Heilman E.R."/>
            <person name="Heiman D."/>
            <person name="Hepburn T."/>
            <person name="Howarth C."/>
            <person name="Jen D."/>
            <person name="Larson L."/>
            <person name="Mehta T."/>
            <person name="Neiman D."/>
            <person name="Pearson M."/>
            <person name="Roberts A."/>
            <person name="Saif S."/>
            <person name="Shea T."/>
            <person name="Shenoy N."/>
            <person name="Sisk P."/>
            <person name="Stolte C."/>
            <person name="Sykes S."/>
            <person name="Walk T."/>
            <person name="White J."/>
            <person name="Yandava C."/>
            <person name="Haas B."/>
            <person name="Nusbaum C."/>
            <person name="Birren B."/>
        </authorList>
    </citation>
    <scope>NUCLEOTIDE SEQUENCE [LARGE SCALE GENOMIC DNA]</scope>
    <source>
        <strain evidence="6">R3-111a-1</strain>
    </source>
</reference>
<proteinExistence type="predicted"/>
<dbReference type="RefSeq" id="XP_009219842.1">
    <property type="nucleotide sequence ID" value="XM_009221578.1"/>
</dbReference>
<dbReference type="Pfam" id="PF26118">
    <property type="entry name" value="DUF8035"/>
    <property type="match status" value="1"/>
</dbReference>
<feature type="domain" description="DUF8035" evidence="3">
    <location>
        <begin position="254"/>
        <end position="307"/>
    </location>
</feature>
<feature type="compositionally biased region" description="Basic residues" evidence="2">
    <location>
        <begin position="200"/>
        <end position="225"/>
    </location>
</feature>
<feature type="compositionally biased region" description="Basic and acidic residues" evidence="2">
    <location>
        <begin position="1"/>
        <end position="28"/>
    </location>
</feature>
<feature type="compositionally biased region" description="Basic and acidic residues" evidence="2">
    <location>
        <begin position="164"/>
        <end position="175"/>
    </location>
</feature>
<dbReference type="GeneID" id="20344254"/>
<evidence type="ECO:0000256" key="2">
    <source>
        <dbReference type="SAM" id="MobiDB-lite"/>
    </source>
</evidence>
<feature type="compositionally biased region" description="Basic and acidic residues" evidence="2">
    <location>
        <begin position="120"/>
        <end position="146"/>
    </location>
</feature>
<keyword evidence="1" id="KW-0175">Coiled coil</keyword>
<accession>J3NR91</accession>
<reference evidence="4" key="2">
    <citation type="submission" date="2010-07" db="EMBL/GenBank/DDBJ databases">
        <authorList>
            <consortium name="The Broad Institute Genome Sequencing Platform"/>
            <consortium name="Broad Institute Genome Sequencing Center for Infectious Disease"/>
            <person name="Ma L.-J."/>
            <person name="Dead R."/>
            <person name="Young S."/>
            <person name="Zeng Q."/>
            <person name="Koehrsen M."/>
            <person name="Alvarado L."/>
            <person name="Berlin A."/>
            <person name="Chapman S.B."/>
            <person name="Chen Z."/>
            <person name="Freedman E."/>
            <person name="Gellesch M."/>
            <person name="Goldberg J."/>
            <person name="Griggs A."/>
            <person name="Gujja S."/>
            <person name="Heilman E.R."/>
            <person name="Heiman D."/>
            <person name="Hepburn T."/>
            <person name="Howarth C."/>
            <person name="Jen D."/>
            <person name="Larson L."/>
            <person name="Mehta T."/>
            <person name="Neiman D."/>
            <person name="Pearson M."/>
            <person name="Roberts A."/>
            <person name="Saif S."/>
            <person name="Shea T."/>
            <person name="Shenoy N."/>
            <person name="Sisk P."/>
            <person name="Stolte C."/>
            <person name="Sykes S."/>
            <person name="Walk T."/>
            <person name="White J."/>
            <person name="Yandava C."/>
            <person name="Haas B."/>
            <person name="Nusbaum C."/>
            <person name="Birren B."/>
        </authorList>
    </citation>
    <scope>NUCLEOTIDE SEQUENCE</scope>
    <source>
        <strain evidence="4">R3-111a-1</strain>
    </source>
</reference>
<dbReference type="eggNOG" id="ENOG502SSBZ">
    <property type="taxonomic scope" value="Eukaryota"/>
</dbReference>
<protein>
    <recommendedName>
        <fullName evidence="3">DUF8035 domain-containing protein</fullName>
    </recommendedName>
</protein>
<dbReference type="STRING" id="644352.J3NR91"/>
<dbReference type="EnsemblFungi" id="EJT78698">
    <property type="protein sequence ID" value="EJT78698"/>
    <property type="gene ID" value="GGTG_03796"/>
</dbReference>
<evidence type="ECO:0000259" key="3">
    <source>
        <dbReference type="Pfam" id="PF26118"/>
    </source>
</evidence>
<evidence type="ECO:0000256" key="1">
    <source>
        <dbReference type="SAM" id="Coils"/>
    </source>
</evidence>
<feature type="compositionally biased region" description="Basic and acidic residues" evidence="2">
    <location>
        <begin position="182"/>
        <end position="199"/>
    </location>
</feature>
<dbReference type="VEuPathDB" id="FungiDB:GGTG_03796"/>
<dbReference type="OrthoDB" id="5428245at2759"/>
<dbReference type="InterPro" id="IPR058348">
    <property type="entry name" value="DUF8035"/>
</dbReference>